<dbReference type="SUPFAM" id="SSF56935">
    <property type="entry name" value="Porins"/>
    <property type="match status" value="1"/>
</dbReference>
<protein>
    <recommendedName>
        <fullName evidence="3">TonB-dependent receptor</fullName>
    </recommendedName>
</protein>
<dbReference type="OrthoDB" id="603275at2"/>
<evidence type="ECO:0008006" key="3">
    <source>
        <dbReference type="Google" id="ProtNLM"/>
    </source>
</evidence>
<dbReference type="Proteomes" id="UP000297031">
    <property type="component" value="Chromosome"/>
</dbReference>
<organism evidence="1 2">
    <name type="scientific">Muribaculum gordoncarteri</name>
    <dbReference type="NCBI Taxonomy" id="2530390"/>
    <lineage>
        <taxon>Bacteria</taxon>
        <taxon>Pseudomonadati</taxon>
        <taxon>Bacteroidota</taxon>
        <taxon>Bacteroidia</taxon>
        <taxon>Bacteroidales</taxon>
        <taxon>Muribaculaceae</taxon>
        <taxon>Muribaculum</taxon>
    </lineage>
</organism>
<dbReference type="Gene3D" id="2.60.40.1120">
    <property type="entry name" value="Carboxypeptidase-like, regulatory domain"/>
    <property type="match status" value="1"/>
</dbReference>
<proteinExistence type="predicted"/>
<dbReference type="InterPro" id="IPR008969">
    <property type="entry name" value="CarboxyPept-like_regulatory"/>
</dbReference>
<accession>A0A4P7VMW2</accession>
<evidence type="ECO:0000313" key="2">
    <source>
        <dbReference type="Proteomes" id="UP000297031"/>
    </source>
</evidence>
<dbReference type="RefSeq" id="WP_136410777.1">
    <property type="nucleotide sequence ID" value="NZ_CP039393.1"/>
</dbReference>
<keyword evidence="2" id="KW-1185">Reference proteome</keyword>
<gene>
    <name evidence="1" type="ORF">E7746_10720</name>
</gene>
<dbReference type="SUPFAM" id="SSF49464">
    <property type="entry name" value="Carboxypeptidase regulatory domain-like"/>
    <property type="match status" value="1"/>
</dbReference>
<sequence>MNARPLITFLMTIFGIVTALPQVTITGNVEDADKQPLPGTVVRLYSEGRIKAFASANSKGEFSLKVPALAADSLDVTAQCISYDKATLRIANRQQHLSVTLHPAENKLKEVTVAAPMINERGDTLVYRLASFLGKSDVTLEDGLKKLPGINVSGNGQISYLGKSISNFYIEGMNMLGGKYNLATRNMPAKYVKNVEVLSNHHDALVDKGKPSDDVALNVTLDNSVRFKPVGTSEMLVGYGDEWLYRIGVTGMMFTPQFQTIVSAKAGNDRQFAIADAYDHITIPGADNESLASQALGSLSGSRPPLKGYRYISPDDRLVNASFMRKFTDVSSLKANATYAYSATDYSYSQFSRYYAGEEIVTFNEAISPYSRTHRPSLDVTYNHNSASRYVDNRFSARADFLTERISTIEDNRDINQLRKARTVNLSNSFSWRINRGPMQWNLSSSLRYRIAPEADLNVALQNSDDNDTEATQHLSSNRLEFSANASTAYNRRRSTMYLPLSVKYSRSRLKSDLVGTSHLNDITGNFGNLSLSPSYQYVAPARKVELDLHMTLRMMVMHARNHATGSKIDYDRPLFDPSMRLKYNISGNSSLTVNSSLNHSIGDVLDLMTAPVMTSYRTNRAASGLLARSRTFSSGFRFEFKKPMDFWFFNASANYSDAKRNLMSSQIVDSSDIATSAIAADNSSQSLSTSASVTKQIIHIGAKITLSGNYSWSRNKMMQQNRPIPYYGQSYSISADITLAPWRLIEIRYYGNYSKSFSHYLSSHSSFDMMSHDIKLSLYPLDGMELFGQTELLRKQITADEHKSISLFDLGISYKLKQFKFTLRADNILDTRNYYYTVYSALDTYSYSYRLRQRSFTFSVTFTR</sequence>
<evidence type="ECO:0000313" key="1">
    <source>
        <dbReference type="EMBL" id="QCD36316.1"/>
    </source>
</evidence>
<reference evidence="1 2" key="1">
    <citation type="submission" date="2019-02" db="EMBL/GenBank/DDBJ databases">
        <title>Isolation and identification of novel species under the genus Muribaculum.</title>
        <authorList>
            <person name="Miyake S."/>
            <person name="Ding Y."/>
            <person name="Low A."/>
            <person name="Soh M."/>
            <person name="Seedorf H."/>
        </authorList>
    </citation>
    <scope>NUCLEOTIDE SEQUENCE [LARGE SCALE GENOMIC DNA]</scope>
    <source>
        <strain evidence="1 2">TLL-A4</strain>
    </source>
</reference>
<dbReference type="AlphaFoldDB" id="A0A4P7VMW2"/>
<dbReference type="EMBL" id="CP039393">
    <property type="protein sequence ID" value="QCD36316.1"/>
    <property type="molecule type" value="Genomic_DNA"/>
</dbReference>
<dbReference type="KEGG" id="mgod:E7746_10720"/>
<name>A0A4P7VMW2_9BACT</name>